<proteinExistence type="predicted"/>
<dbReference type="GO" id="GO:0003847">
    <property type="term" value="F:1-alkyl-2-acetylglycerophosphocholine esterase activity"/>
    <property type="evidence" value="ECO:0007669"/>
    <property type="project" value="TreeGrafter"/>
</dbReference>
<dbReference type="AlphaFoldDB" id="A0A419B243"/>
<dbReference type="Pfam" id="PF03403">
    <property type="entry name" value="PAF-AH_p_II"/>
    <property type="match status" value="1"/>
</dbReference>
<keyword evidence="1 4" id="KW-0378">Hydrolase</keyword>
<name>A0A419B243_PECCA</name>
<evidence type="ECO:0000256" key="3">
    <source>
        <dbReference type="ARBA" id="ARBA00023098"/>
    </source>
</evidence>
<organism evidence="4 5">
    <name type="scientific">Pectobacterium carotovorum</name>
    <name type="common">Erwinia carotovora</name>
    <dbReference type="NCBI Taxonomy" id="554"/>
    <lineage>
        <taxon>Bacteria</taxon>
        <taxon>Pseudomonadati</taxon>
        <taxon>Pseudomonadota</taxon>
        <taxon>Gammaproteobacteria</taxon>
        <taxon>Enterobacterales</taxon>
        <taxon>Pectobacteriaceae</taxon>
        <taxon>Pectobacterium</taxon>
    </lineage>
</organism>
<evidence type="ECO:0000313" key="5">
    <source>
        <dbReference type="Proteomes" id="UP000283655"/>
    </source>
</evidence>
<dbReference type="Proteomes" id="UP000283655">
    <property type="component" value="Unassembled WGS sequence"/>
</dbReference>
<dbReference type="GO" id="GO:0016042">
    <property type="term" value="P:lipid catabolic process"/>
    <property type="evidence" value="ECO:0007669"/>
    <property type="project" value="UniProtKB-KW"/>
</dbReference>
<evidence type="ECO:0000256" key="1">
    <source>
        <dbReference type="ARBA" id="ARBA00022801"/>
    </source>
</evidence>
<keyword evidence="2" id="KW-0442">Lipid degradation</keyword>
<dbReference type="RefSeq" id="WP_119872534.1">
    <property type="nucleotide sequence ID" value="NZ_QZDH01000003.1"/>
</dbReference>
<sequence length="310" mass="33746">MQHALTDTFPDRGCGVAHYTWHSVLGDVSASLWYPAFTGTGKAVHYLRVLQAQAEEGAIPCGECWPLVIMSHGAGGSRFDQYYLAECLAARGFAVLTVDHRDIQDGQQRWRNLLTRPLRLALAQQALQHEALAENIDFSRPLLIGHSAGAYDVLVKCGCIPRFELEEEFSTVLTELGAFDASACRLSSPLGVVLMAPALSNLFPAESLSSLDIPALILSADQDSVRMLGTPADYAARLPTVIHHTLSGAGHYAFVHESPPILRALNPVVSGGDVRPRKQLHEEIISHLTAFCDRLCHGEPTFTQGATHYV</sequence>
<dbReference type="InterPro" id="IPR016986">
    <property type="entry name" value="UCP031982_abhydr"/>
</dbReference>
<dbReference type="PANTHER" id="PTHR10272">
    <property type="entry name" value="PLATELET-ACTIVATING FACTOR ACETYLHYDROLASE"/>
    <property type="match status" value="1"/>
</dbReference>
<dbReference type="SUPFAM" id="SSF53474">
    <property type="entry name" value="alpha/beta-Hydrolases"/>
    <property type="match status" value="1"/>
</dbReference>
<reference evidence="4 5" key="1">
    <citation type="submission" date="2018-09" db="EMBL/GenBank/DDBJ databases">
        <title>Phylogenetic diversity of Pectobacterium and Dickeya strains causing blackleg disease of potato in Morocco.</title>
        <authorList>
            <person name="Oulghazi S."/>
            <person name="Moumni M."/>
            <person name="Faure D."/>
        </authorList>
    </citation>
    <scope>NUCLEOTIDE SEQUENCE [LARGE SCALE GENOMIC DNA]</scope>
    <source>
        <strain evidence="4 5">S1.15.11.2D</strain>
    </source>
</reference>
<comment type="caution">
    <text evidence="4">The sequence shown here is derived from an EMBL/GenBank/DDBJ whole genome shotgun (WGS) entry which is preliminary data.</text>
</comment>
<gene>
    <name evidence="4" type="ORF">D5071_00720</name>
</gene>
<dbReference type="InterPro" id="IPR029058">
    <property type="entry name" value="AB_hydrolase_fold"/>
</dbReference>
<evidence type="ECO:0000256" key="2">
    <source>
        <dbReference type="ARBA" id="ARBA00022963"/>
    </source>
</evidence>
<protein>
    <submittedName>
        <fullName evidence="4">Alpha/beta hydrolase</fullName>
    </submittedName>
</protein>
<accession>A0A419B243</accession>
<dbReference type="Gene3D" id="3.40.50.1820">
    <property type="entry name" value="alpha/beta hydrolase"/>
    <property type="match status" value="1"/>
</dbReference>
<keyword evidence="3" id="KW-0443">Lipid metabolism</keyword>
<evidence type="ECO:0000313" key="4">
    <source>
        <dbReference type="EMBL" id="RJL55516.1"/>
    </source>
</evidence>
<dbReference type="PANTHER" id="PTHR10272:SF0">
    <property type="entry name" value="PLATELET-ACTIVATING FACTOR ACETYLHYDROLASE"/>
    <property type="match status" value="1"/>
</dbReference>
<dbReference type="PIRSF" id="PIRSF031982">
    <property type="entry name" value="UCP031982_abhydr"/>
    <property type="match status" value="1"/>
</dbReference>
<dbReference type="EMBL" id="QZDH01000003">
    <property type="protein sequence ID" value="RJL55516.1"/>
    <property type="molecule type" value="Genomic_DNA"/>
</dbReference>